<dbReference type="PANTHER" id="PTHR43031:SF1">
    <property type="entry name" value="PYRIDINE NUCLEOTIDE-DISULPHIDE OXIDOREDUCTASE"/>
    <property type="match status" value="1"/>
</dbReference>
<dbReference type="InterPro" id="IPR050229">
    <property type="entry name" value="GlpE_sulfurtransferase"/>
</dbReference>
<proteinExistence type="predicted"/>
<evidence type="ECO:0000313" key="3">
    <source>
        <dbReference type="Proteomes" id="UP000544222"/>
    </source>
</evidence>
<evidence type="ECO:0000313" key="2">
    <source>
        <dbReference type="EMBL" id="MBB3186250.1"/>
    </source>
</evidence>
<name>A0A7W5DNL4_9PORP</name>
<organism evidence="2 3">
    <name type="scientific">Microbacter margulisiae</name>
    <dbReference type="NCBI Taxonomy" id="1350067"/>
    <lineage>
        <taxon>Bacteria</taxon>
        <taxon>Pseudomonadati</taxon>
        <taxon>Bacteroidota</taxon>
        <taxon>Bacteroidia</taxon>
        <taxon>Bacteroidales</taxon>
        <taxon>Porphyromonadaceae</taxon>
        <taxon>Microbacter</taxon>
    </lineage>
</organism>
<dbReference type="PROSITE" id="PS50206">
    <property type="entry name" value="RHODANESE_3"/>
    <property type="match status" value="1"/>
</dbReference>
<gene>
    <name evidence="2" type="ORF">FHX64_000413</name>
</gene>
<dbReference type="GO" id="GO:0016740">
    <property type="term" value="F:transferase activity"/>
    <property type="evidence" value="ECO:0007669"/>
    <property type="project" value="UniProtKB-KW"/>
</dbReference>
<accession>A0A7W5DNL4</accession>
<protein>
    <submittedName>
        <fullName evidence="2">Rhodanese-related sulfurtransferase</fullName>
    </submittedName>
</protein>
<dbReference type="AlphaFoldDB" id="A0A7W5DNL4"/>
<keyword evidence="2" id="KW-0808">Transferase</keyword>
<evidence type="ECO:0000259" key="1">
    <source>
        <dbReference type="PROSITE" id="PS50206"/>
    </source>
</evidence>
<dbReference type="EMBL" id="JACHYB010000001">
    <property type="protein sequence ID" value="MBB3186250.1"/>
    <property type="molecule type" value="Genomic_DNA"/>
</dbReference>
<dbReference type="SUPFAM" id="SSF52821">
    <property type="entry name" value="Rhodanese/Cell cycle control phosphatase"/>
    <property type="match status" value="1"/>
</dbReference>
<dbReference type="SMART" id="SM00450">
    <property type="entry name" value="RHOD"/>
    <property type="match status" value="1"/>
</dbReference>
<dbReference type="Proteomes" id="UP000544222">
    <property type="component" value="Unassembled WGS sequence"/>
</dbReference>
<reference evidence="2 3" key="1">
    <citation type="submission" date="2020-08" db="EMBL/GenBank/DDBJ databases">
        <title>Genomic Encyclopedia of Type Strains, Phase IV (KMG-IV): sequencing the most valuable type-strain genomes for metagenomic binning, comparative biology and taxonomic classification.</title>
        <authorList>
            <person name="Goeker M."/>
        </authorList>
    </citation>
    <scope>NUCLEOTIDE SEQUENCE [LARGE SCALE GENOMIC DNA]</scope>
    <source>
        <strain evidence="2 3">DSM 27471</strain>
    </source>
</reference>
<feature type="domain" description="Rhodanese" evidence="1">
    <location>
        <begin position="17"/>
        <end position="107"/>
    </location>
</feature>
<dbReference type="RefSeq" id="WP_183412168.1">
    <property type="nucleotide sequence ID" value="NZ_JACHYB010000001.1"/>
</dbReference>
<comment type="caution">
    <text evidence="2">The sequence shown here is derived from an EMBL/GenBank/DDBJ whole genome shotgun (WGS) entry which is preliminary data.</text>
</comment>
<keyword evidence="3" id="KW-1185">Reference proteome</keyword>
<dbReference type="InterPro" id="IPR001763">
    <property type="entry name" value="Rhodanese-like_dom"/>
</dbReference>
<sequence length="109" mass="12556">MNQEIMEVSVATAHEKIKNGAILLDIRELEEIEMLAFDVENQIVIPVSELSLRHSELPTDKEIIVGCHSGNRSLSMTRFLMNQNFNNVFNMKGGIRDWMEQGLPVRWEE</sequence>
<dbReference type="InterPro" id="IPR036873">
    <property type="entry name" value="Rhodanese-like_dom_sf"/>
</dbReference>
<dbReference type="Gene3D" id="3.40.250.10">
    <property type="entry name" value="Rhodanese-like domain"/>
    <property type="match status" value="1"/>
</dbReference>
<dbReference type="PANTHER" id="PTHR43031">
    <property type="entry name" value="FAD-DEPENDENT OXIDOREDUCTASE"/>
    <property type="match status" value="1"/>
</dbReference>
<dbReference type="Pfam" id="PF00581">
    <property type="entry name" value="Rhodanese"/>
    <property type="match status" value="1"/>
</dbReference>